<dbReference type="GO" id="GO:0043565">
    <property type="term" value="F:sequence-specific DNA binding"/>
    <property type="evidence" value="ECO:0007669"/>
    <property type="project" value="InterPro"/>
</dbReference>
<dbReference type="GO" id="GO:0003700">
    <property type="term" value="F:DNA-binding transcription factor activity"/>
    <property type="evidence" value="ECO:0007669"/>
    <property type="project" value="InterPro"/>
</dbReference>
<dbReference type="STRING" id="927664.SAMN05421780_11135"/>
<dbReference type="PANTHER" id="PTHR43280:SF32">
    <property type="entry name" value="TRANSCRIPTIONAL REGULATORY PROTEIN"/>
    <property type="match status" value="1"/>
</dbReference>
<evidence type="ECO:0000256" key="2">
    <source>
        <dbReference type="ARBA" id="ARBA00023125"/>
    </source>
</evidence>
<dbReference type="PROSITE" id="PS01124">
    <property type="entry name" value="HTH_ARAC_FAMILY_2"/>
    <property type="match status" value="1"/>
</dbReference>
<evidence type="ECO:0000313" key="6">
    <source>
        <dbReference type="Proteomes" id="UP000199514"/>
    </source>
</evidence>
<evidence type="ECO:0000256" key="1">
    <source>
        <dbReference type="ARBA" id="ARBA00023015"/>
    </source>
</evidence>
<keyword evidence="2 5" id="KW-0238">DNA-binding</keyword>
<dbReference type="EMBL" id="FOLE01000011">
    <property type="protein sequence ID" value="SFC87304.1"/>
    <property type="molecule type" value="Genomic_DNA"/>
</dbReference>
<evidence type="ECO:0000256" key="3">
    <source>
        <dbReference type="ARBA" id="ARBA00023163"/>
    </source>
</evidence>
<organism evidence="5 6">
    <name type="scientific">Flexibacter flexilis DSM 6793</name>
    <dbReference type="NCBI Taxonomy" id="927664"/>
    <lineage>
        <taxon>Bacteria</taxon>
        <taxon>Pseudomonadati</taxon>
        <taxon>Bacteroidota</taxon>
        <taxon>Cytophagia</taxon>
        <taxon>Cytophagales</taxon>
        <taxon>Flexibacteraceae</taxon>
        <taxon>Flexibacter</taxon>
    </lineage>
</organism>
<dbReference type="Gene3D" id="1.10.10.60">
    <property type="entry name" value="Homeodomain-like"/>
    <property type="match status" value="1"/>
</dbReference>
<proteinExistence type="predicted"/>
<dbReference type="SMART" id="SM00342">
    <property type="entry name" value="HTH_ARAC"/>
    <property type="match status" value="1"/>
</dbReference>
<dbReference type="InterPro" id="IPR009057">
    <property type="entry name" value="Homeodomain-like_sf"/>
</dbReference>
<name>A0A1I1MP97_9BACT</name>
<dbReference type="Proteomes" id="UP000199514">
    <property type="component" value="Unassembled WGS sequence"/>
</dbReference>
<protein>
    <submittedName>
        <fullName evidence="5">AraC-type DNA-binding protein</fullName>
    </submittedName>
</protein>
<dbReference type="InterPro" id="IPR018060">
    <property type="entry name" value="HTH_AraC"/>
</dbReference>
<keyword evidence="6" id="KW-1185">Reference proteome</keyword>
<accession>A0A1I1MP97</accession>
<keyword evidence="3" id="KW-0804">Transcription</keyword>
<feature type="domain" description="HTH araC/xylS-type" evidence="4">
    <location>
        <begin position="195"/>
        <end position="293"/>
    </location>
</feature>
<evidence type="ECO:0000259" key="4">
    <source>
        <dbReference type="PROSITE" id="PS01124"/>
    </source>
</evidence>
<evidence type="ECO:0000313" key="5">
    <source>
        <dbReference type="EMBL" id="SFC87304.1"/>
    </source>
</evidence>
<reference evidence="5 6" key="1">
    <citation type="submission" date="2016-10" db="EMBL/GenBank/DDBJ databases">
        <authorList>
            <person name="de Groot N.N."/>
        </authorList>
    </citation>
    <scope>NUCLEOTIDE SEQUENCE [LARGE SCALE GENOMIC DNA]</scope>
    <source>
        <strain evidence="5 6">DSM 6793</strain>
    </source>
</reference>
<dbReference type="PANTHER" id="PTHR43280">
    <property type="entry name" value="ARAC-FAMILY TRANSCRIPTIONAL REGULATOR"/>
    <property type="match status" value="1"/>
</dbReference>
<dbReference type="Pfam" id="PF12833">
    <property type="entry name" value="HTH_18"/>
    <property type="match status" value="1"/>
</dbReference>
<dbReference type="SUPFAM" id="SSF46689">
    <property type="entry name" value="Homeodomain-like"/>
    <property type="match status" value="1"/>
</dbReference>
<keyword evidence="1" id="KW-0805">Transcription regulation</keyword>
<gene>
    <name evidence="5" type="ORF">SAMN05421780_11135</name>
</gene>
<dbReference type="AlphaFoldDB" id="A0A1I1MP97"/>
<sequence length="298" mass="34788">MLSQNTALMNQPFDRIQDTLSYFGVECRQPYYISTGNQLTDFPAAPFRMDYYSLCICSQGQIEVEIDNRLCSIGQNGMMVAAPSTIIHFLAFSKDFRMKLLFFDKNFLMPNALVLEDIFLLQNRSYSLIESRATESEKCLKLLQYLEQKTQETSVYKDEIVRTIIYYLLLETAELFQQSPQKQLQTKSATKDLYFRFVELVKTQARHHKDVLFYAETLCISSKYLIEIVRKNAGKTPSQIIDEALLKEACFLLNKKHLNISDIAYELNFSSVATFSRFFKKHTQHSPQQYREKQPTLR</sequence>